<evidence type="ECO:0000313" key="3">
    <source>
        <dbReference type="EMBL" id="ABS31462.1"/>
    </source>
</evidence>
<dbReference type="Proteomes" id="UP000002051">
    <property type="component" value="Unassembled WGS sequence"/>
</dbReference>
<evidence type="ECO:0000313" key="8">
    <source>
        <dbReference type="Proteomes" id="UP000002051"/>
    </source>
</evidence>
<keyword evidence="8" id="KW-1185">Reference proteome</keyword>
<dbReference type="EnsemblPlants" id="KEH23244">
    <property type="protein sequence ID" value="KEH23244"/>
    <property type="gene ID" value="MTR_7g071385"/>
</dbReference>
<evidence type="ECO:0000259" key="2">
    <source>
        <dbReference type="Pfam" id="PF07127"/>
    </source>
</evidence>
<keyword evidence="1" id="KW-0812">Transmembrane</keyword>
<proteinExistence type="evidence at transcript level"/>
<reference evidence="3" key="1">
    <citation type="journal article" date="2007" name="Mol. Plant Microbe Interact.">
        <title>Genomic organization and evolutionary insights on GRP and NCR genes, two large nodule-specific gene families in Medicago truncatula.</title>
        <authorList>
            <person name="Alunni B."/>
            <person name="Kevei Z."/>
            <person name="Redondo-Nieto M."/>
            <person name="Kondorosi A."/>
            <person name="Mergaert P."/>
            <person name="Kondorosi E."/>
        </authorList>
    </citation>
    <scope>NUCLEOTIDE SEQUENCE</scope>
</reference>
<organism evidence="3">
    <name type="scientific">Medicago truncatula</name>
    <name type="common">Barrel medic</name>
    <name type="synonym">Medicago tribuloides</name>
    <dbReference type="NCBI Taxonomy" id="3880"/>
    <lineage>
        <taxon>Eukaryota</taxon>
        <taxon>Viridiplantae</taxon>
        <taxon>Streptophyta</taxon>
        <taxon>Embryophyta</taxon>
        <taxon>Tracheophyta</taxon>
        <taxon>Spermatophyta</taxon>
        <taxon>Magnoliopsida</taxon>
        <taxon>eudicotyledons</taxon>
        <taxon>Gunneridae</taxon>
        <taxon>Pentapetalae</taxon>
        <taxon>rosids</taxon>
        <taxon>fabids</taxon>
        <taxon>Fabales</taxon>
        <taxon>Fabaceae</taxon>
        <taxon>Papilionoideae</taxon>
        <taxon>50 kb inversion clade</taxon>
        <taxon>NPAAA clade</taxon>
        <taxon>Hologalegina</taxon>
        <taxon>IRL clade</taxon>
        <taxon>Trifolieae</taxon>
        <taxon>Medicago</taxon>
    </lineage>
</organism>
<dbReference type="EMBL" id="BT145394">
    <property type="protein sequence ID" value="AFK45188.1"/>
    <property type="molecule type" value="mRNA"/>
</dbReference>
<dbReference type="Gramene" id="rna41111">
    <property type="protein sequence ID" value="RHN46605.1"/>
    <property type="gene ID" value="gene41111"/>
</dbReference>
<reference evidence="9" key="6">
    <citation type="journal article" date="2018" name="Nat. Plants">
        <title>Whole-genome landscape of Medicago truncatula symbiotic genes.</title>
        <authorList>
            <person name="Pecrix Y."/>
            <person name="Staton S.E."/>
            <person name="Sallet E."/>
            <person name="Lelandais-Briere C."/>
            <person name="Moreau S."/>
            <person name="Carrere S."/>
            <person name="Blein T."/>
            <person name="Jardinaud M.F."/>
            <person name="Latrasse D."/>
            <person name="Zouine M."/>
            <person name="Zahm M."/>
            <person name="Kreplak J."/>
            <person name="Mayjonade B."/>
            <person name="Satge C."/>
            <person name="Perez M."/>
            <person name="Cauet S."/>
            <person name="Marande W."/>
            <person name="Chantry-Darmon C."/>
            <person name="Lopez-Roques C."/>
            <person name="Bouchez O."/>
            <person name="Berard A."/>
            <person name="Debelle F."/>
            <person name="Munos S."/>
            <person name="Bendahmane A."/>
            <person name="Berges H."/>
            <person name="Niebel A."/>
            <person name="Buitink J."/>
            <person name="Frugier F."/>
            <person name="Benhamed M."/>
            <person name="Crespi M."/>
            <person name="Gouzy J."/>
            <person name="Gamas P."/>
        </authorList>
    </citation>
    <scope>NUCLEOTIDE SEQUENCE [LARGE SCALE GENOMIC DNA]</scope>
    <source>
        <strain evidence="9">cv. Jemalong A17</strain>
    </source>
</reference>
<evidence type="ECO:0000313" key="5">
    <source>
        <dbReference type="EMBL" id="KEH23244.1"/>
    </source>
</evidence>
<evidence type="ECO:0000313" key="9">
    <source>
        <dbReference type="Proteomes" id="UP000265566"/>
    </source>
</evidence>
<dbReference type="Pfam" id="PF07127">
    <property type="entry name" value="Nodulin_late"/>
    <property type="match status" value="1"/>
</dbReference>
<evidence type="ECO:0000256" key="1">
    <source>
        <dbReference type="SAM" id="Phobius"/>
    </source>
</evidence>
<reference evidence="4" key="3">
    <citation type="submission" date="2012-05" db="EMBL/GenBank/DDBJ databases">
        <authorList>
            <person name="Krishnakumar V."/>
            <person name="Cheung F."/>
            <person name="Xiao Y."/>
            <person name="Chan A."/>
            <person name="Moskal W.A."/>
            <person name="Town C.D."/>
        </authorList>
    </citation>
    <scope>NUCLEOTIDE SEQUENCE</scope>
</reference>
<feature type="transmembrane region" description="Helical" evidence="1">
    <location>
        <begin position="6"/>
        <end position="25"/>
    </location>
</feature>
<feature type="domain" description="Late nodulin" evidence="2">
    <location>
        <begin position="1"/>
        <end position="54"/>
    </location>
</feature>
<evidence type="ECO:0000313" key="4">
    <source>
        <dbReference type="EMBL" id="AFK45188.1"/>
    </source>
</evidence>
<dbReference type="EMBL" id="EF414376">
    <property type="protein sequence ID" value="ABS31462.1"/>
    <property type="molecule type" value="mRNA"/>
</dbReference>
<reference evidence="6" key="7">
    <citation type="journal article" date="2018" name="Nat. Plants">
        <title>Whole-genome landscape of Medicago truncatula symbiotic genes.</title>
        <authorList>
            <person name="Pecrix Y."/>
            <person name="Gamas P."/>
            <person name="Carrere S."/>
        </authorList>
    </citation>
    <scope>NUCLEOTIDE SEQUENCE</scope>
    <source>
        <tissue evidence="6">Leaves</tissue>
    </source>
</reference>
<dbReference type="InterPro" id="IPR009810">
    <property type="entry name" value="Nodulin_late_dom"/>
</dbReference>
<dbReference type="HOGENOM" id="CLU_181053_0_5_1"/>
<dbReference type="EMBL" id="PSQE01000007">
    <property type="protein sequence ID" value="RHN46605.1"/>
    <property type="molecule type" value="Genomic_DNA"/>
</dbReference>
<dbReference type="GO" id="GO:0046872">
    <property type="term" value="F:metal ion binding"/>
    <property type="evidence" value="ECO:0007669"/>
    <property type="project" value="InterPro"/>
</dbReference>
<evidence type="ECO:0000313" key="7">
    <source>
        <dbReference type="EnsemblPlants" id="KEH23244"/>
    </source>
</evidence>
<dbReference type="Proteomes" id="UP000265566">
    <property type="component" value="Chromosome 7"/>
</dbReference>
<dbReference type="AlphaFoldDB" id="A7KHF5"/>
<dbReference type="PaxDb" id="3880-AES79698"/>
<evidence type="ECO:0000313" key="6">
    <source>
        <dbReference type="EMBL" id="RHN46605.1"/>
    </source>
</evidence>
<accession>A7KHF5</accession>
<dbReference type="EMBL" id="CM001223">
    <property type="protein sequence ID" value="KEH23244.1"/>
    <property type="molecule type" value="Genomic_DNA"/>
</dbReference>
<reference evidence="5 8" key="2">
    <citation type="journal article" date="2011" name="Nature">
        <title>The Medicago genome provides insight into the evolution of rhizobial symbioses.</title>
        <authorList>
            <person name="Young N.D."/>
            <person name="Debelle F."/>
            <person name="Oldroyd G.E."/>
            <person name="Geurts R."/>
            <person name="Cannon S.B."/>
            <person name="Udvardi M.K."/>
            <person name="Benedito V.A."/>
            <person name="Mayer K.F."/>
            <person name="Gouzy J."/>
            <person name="Schoof H."/>
            <person name="Van de Peer Y."/>
            <person name="Proost S."/>
            <person name="Cook D.R."/>
            <person name="Meyers B.C."/>
            <person name="Spannagl M."/>
            <person name="Cheung F."/>
            <person name="De Mita S."/>
            <person name="Krishnakumar V."/>
            <person name="Gundlach H."/>
            <person name="Zhou S."/>
            <person name="Mudge J."/>
            <person name="Bharti A.K."/>
            <person name="Murray J.D."/>
            <person name="Naoumkina M.A."/>
            <person name="Rosen B."/>
            <person name="Silverstein K.A."/>
            <person name="Tang H."/>
            <person name="Rombauts S."/>
            <person name="Zhao P.X."/>
            <person name="Zhou P."/>
            <person name="Barbe V."/>
            <person name="Bardou P."/>
            <person name="Bechner M."/>
            <person name="Bellec A."/>
            <person name="Berger A."/>
            <person name="Berges H."/>
            <person name="Bidwell S."/>
            <person name="Bisseling T."/>
            <person name="Choisne N."/>
            <person name="Couloux A."/>
            <person name="Denny R."/>
            <person name="Deshpande S."/>
            <person name="Dai X."/>
            <person name="Doyle J.J."/>
            <person name="Dudez A.M."/>
            <person name="Farmer A.D."/>
            <person name="Fouteau S."/>
            <person name="Franken C."/>
            <person name="Gibelin C."/>
            <person name="Gish J."/>
            <person name="Goldstein S."/>
            <person name="Gonzalez A.J."/>
            <person name="Green P.J."/>
            <person name="Hallab A."/>
            <person name="Hartog M."/>
            <person name="Hua A."/>
            <person name="Humphray S.J."/>
            <person name="Jeong D.H."/>
            <person name="Jing Y."/>
            <person name="Jocker A."/>
            <person name="Kenton S.M."/>
            <person name="Kim D.J."/>
            <person name="Klee K."/>
            <person name="Lai H."/>
            <person name="Lang C."/>
            <person name="Lin S."/>
            <person name="Macmil S.L."/>
            <person name="Magdelenat G."/>
            <person name="Matthews L."/>
            <person name="McCorrison J."/>
            <person name="Monaghan E.L."/>
            <person name="Mun J.H."/>
            <person name="Najar F.Z."/>
            <person name="Nicholson C."/>
            <person name="Noirot C."/>
            <person name="O'Bleness M."/>
            <person name="Paule C.R."/>
            <person name="Poulain J."/>
            <person name="Prion F."/>
            <person name="Qin B."/>
            <person name="Qu C."/>
            <person name="Retzel E.F."/>
            <person name="Riddle C."/>
            <person name="Sallet E."/>
            <person name="Samain S."/>
            <person name="Samson N."/>
            <person name="Sanders I."/>
            <person name="Saurat O."/>
            <person name="Scarpelli C."/>
            <person name="Schiex T."/>
            <person name="Segurens B."/>
            <person name="Severin A.J."/>
            <person name="Sherrier D.J."/>
            <person name="Shi R."/>
            <person name="Sims S."/>
            <person name="Singer S.R."/>
            <person name="Sinharoy S."/>
            <person name="Sterck L."/>
            <person name="Viollet A."/>
            <person name="Wang B.B."/>
            <person name="Wang K."/>
            <person name="Wang M."/>
            <person name="Wang X."/>
            <person name="Warfsmann J."/>
            <person name="Weissenbach J."/>
            <person name="White D.D."/>
            <person name="White J.D."/>
            <person name="Wiley G.B."/>
            <person name="Wincker P."/>
            <person name="Xing Y."/>
            <person name="Yang L."/>
            <person name="Yao Z."/>
            <person name="Ying F."/>
            <person name="Zhai J."/>
            <person name="Zhou L."/>
            <person name="Zuber A."/>
            <person name="Denarie J."/>
            <person name="Dixon R.A."/>
            <person name="May G.D."/>
            <person name="Schwartz D.C."/>
            <person name="Rogers J."/>
            <person name="Quetier F."/>
            <person name="Town C.D."/>
            <person name="Roe B.A."/>
        </authorList>
    </citation>
    <scope>NUCLEOTIDE SEQUENCE [LARGE SCALE GENOMIC DNA]</scope>
    <source>
        <strain evidence="5">A17</strain>
        <strain evidence="7 8">cv. Jemalong A17</strain>
    </source>
</reference>
<keyword evidence="1" id="KW-1133">Transmembrane helix</keyword>
<gene>
    <name evidence="5" type="ordered locus">MTR_7g071385</name>
    <name evidence="6" type="ORF">MtrunA17_Chr7g0244021</name>
</gene>
<name>A7KHF5_MEDTR</name>
<reference evidence="5 8" key="4">
    <citation type="journal article" date="2014" name="BMC Genomics">
        <title>An improved genome release (version Mt4.0) for the model legume Medicago truncatula.</title>
        <authorList>
            <person name="Tang H."/>
            <person name="Krishnakumar V."/>
            <person name="Bidwell S."/>
            <person name="Rosen B."/>
            <person name="Chan A."/>
            <person name="Zhou S."/>
            <person name="Gentzbittel L."/>
            <person name="Childs K.L."/>
            <person name="Yandell M."/>
            <person name="Gundlach H."/>
            <person name="Mayer K.F."/>
            <person name="Schwartz D.C."/>
            <person name="Town C.D."/>
        </authorList>
    </citation>
    <scope>GENOME REANNOTATION</scope>
    <source>
        <strain evidence="5">A17</strain>
        <strain evidence="7 8">cv. Jemalong A17</strain>
    </source>
</reference>
<keyword evidence="1" id="KW-0472">Membrane</keyword>
<reference evidence="7" key="5">
    <citation type="submission" date="2015-04" db="UniProtKB">
        <authorList>
            <consortium name="EnsemblPlants"/>
        </authorList>
    </citation>
    <scope>IDENTIFICATION</scope>
    <source>
        <strain evidence="7">cv. Jemalong A17</strain>
    </source>
</reference>
<protein>
    <submittedName>
        <fullName evidence="5">Nodule Cysteine-Rich (NCR) secreted peptide</fullName>
    </submittedName>
    <submittedName>
        <fullName evidence="3">Nodule-specific cysteine-rich peptide 325</fullName>
    </submittedName>
    <submittedName>
        <fullName evidence="6">Putative Late nodulin</fullName>
    </submittedName>
</protein>
<sequence>MTTSLKFVYVAILFLSLLLVVMGGIRKKECRQDSDCPSYFCEKLTIAKCIHSTCLCK</sequence>